<name>A0AAV8V2L1_9RHOD</name>
<evidence type="ECO:0000313" key="2">
    <source>
        <dbReference type="EMBL" id="KAJ8907658.1"/>
    </source>
</evidence>
<dbReference type="AlphaFoldDB" id="A0AAV8V2L1"/>
<dbReference type="SUPFAM" id="SSF52833">
    <property type="entry name" value="Thioredoxin-like"/>
    <property type="match status" value="1"/>
</dbReference>
<comment type="caution">
    <text evidence="2">The sequence shown here is derived from an EMBL/GenBank/DDBJ whole genome shotgun (WGS) entry which is preliminary data.</text>
</comment>
<accession>A0AAV8V2L1</accession>
<evidence type="ECO:0008006" key="4">
    <source>
        <dbReference type="Google" id="ProtNLM"/>
    </source>
</evidence>
<feature type="region of interest" description="Disordered" evidence="1">
    <location>
        <begin position="141"/>
        <end position="191"/>
    </location>
</feature>
<gene>
    <name evidence="2" type="ORF">NDN08_007767</name>
</gene>
<reference evidence="2 3" key="1">
    <citation type="journal article" date="2023" name="Nat. Commun.">
        <title>Origin of minicircular mitochondrial genomes in red algae.</title>
        <authorList>
            <person name="Lee Y."/>
            <person name="Cho C.H."/>
            <person name="Lee Y.M."/>
            <person name="Park S.I."/>
            <person name="Yang J.H."/>
            <person name="West J.A."/>
            <person name="Bhattacharya D."/>
            <person name="Yoon H.S."/>
        </authorList>
    </citation>
    <scope>NUCLEOTIDE SEQUENCE [LARGE SCALE GENOMIC DNA]</scope>
    <source>
        <strain evidence="2 3">CCMP1338</strain>
        <tissue evidence="2">Whole cell</tissue>
    </source>
</reference>
<evidence type="ECO:0000256" key="1">
    <source>
        <dbReference type="SAM" id="MobiDB-lite"/>
    </source>
</evidence>
<protein>
    <recommendedName>
        <fullName evidence="4">Thioredoxin domain-containing protein</fullName>
    </recommendedName>
</protein>
<keyword evidence="3" id="KW-1185">Reference proteome</keyword>
<proteinExistence type="predicted"/>
<feature type="compositionally biased region" description="Basic and acidic residues" evidence="1">
    <location>
        <begin position="141"/>
        <end position="159"/>
    </location>
</feature>
<dbReference type="Proteomes" id="UP001157974">
    <property type="component" value="Unassembled WGS sequence"/>
</dbReference>
<dbReference type="EMBL" id="JAMWBK010000002">
    <property type="protein sequence ID" value="KAJ8907658.1"/>
    <property type="molecule type" value="Genomic_DNA"/>
</dbReference>
<dbReference type="InterPro" id="IPR036249">
    <property type="entry name" value="Thioredoxin-like_sf"/>
</dbReference>
<sequence length="191" mass="22130">MGRGKQQSHLLEFYGIDCDHCVDMEPLIQKLREEEGLGIRRFEVWSNEDNFRVLQRLDQGSACGGVPYFYNKHTRGWICGATTYQNFRNWALGYSYERFLPPPNVEDKKDGKKASAPGIMGIFESVKSFFETVKTEGLDRIQKRTEEKDKDKEPEEPKKKSTLIQRGAFVAQMSAPHMATDSRRCRMDAWH</sequence>
<feature type="compositionally biased region" description="Basic and acidic residues" evidence="1">
    <location>
        <begin position="180"/>
        <end position="191"/>
    </location>
</feature>
<organism evidence="2 3">
    <name type="scientific">Rhodosorus marinus</name>
    <dbReference type="NCBI Taxonomy" id="101924"/>
    <lineage>
        <taxon>Eukaryota</taxon>
        <taxon>Rhodophyta</taxon>
        <taxon>Stylonematophyceae</taxon>
        <taxon>Stylonematales</taxon>
        <taxon>Stylonemataceae</taxon>
        <taxon>Rhodosorus</taxon>
    </lineage>
</organism>
<evidence type="ECO:0000313" key="3">
    <source>
        <dbReference type="Proteomes" id="UP001157974"/>
    </source>
</evidence>